<dbReference type="SUPFAM" id="SSF54999">
    <property type="entry name" value="Ribosomal protein S10"/>
    <property type="match status" value="1"/>
</dbReference>
<dbReference type="InterPro" id="IPR036838">
    <property type="entry name" value="Ribosomal_uS10_dom_sf"/>
</dbReference>
<reference evidence="5" key="1">
    <citation type="journal article" date="2022" name="J. Hered.">
        <title>A De Novo Chromosome-Level Genome Assembly of the White-Tailed Deer, Odocoileus Virginianus.</title>
        <authorList>
            <person name="London E.W."/>
            <person name="Roca A.L."/>
            <person name="Novakofski J.E."/>
            <person name="Mateus-Pinilla N.E."/>
        </authorList>
    </citation>
    <scope>NUCLEOTIDE SEQUENCE [LARGE SCALE GENOMIC DNA]</scope>
</reference>
<feature type="compositionally biased region" description="Basic and acidic residues" evidence="3">
    <location>
        <begin position="64"/>
        <end position="83"/>
    </location>
</feature>
<feature type="region of interest" description="Disordered" evidence="3">
    <location>
        <begin position="111"/>
        <end position="141"/>
    </location>
</feature>
<dbReference type="InterPro" id="IPR027486">
    <property type="entry name" value="Ribosomal_uS10_dom"/>
</dbReference>
<keyword evidence="1" id="KW-0689">Ribosomal protein</keyword>
<feature type="compositionally biased region" description="Polar residues" evidence="3">
    <location>
        <begin position="53"/>
        <end position="63"/>
    </location>
</feature>
<dbReference type="PANTHER" id="PTHR13473:SF0">
    <property type="entry name" value="LARGE RIBOSOMAL SUBUNIT PROTEIN ML48"/>
    <property type="match status" value="1"/>
</dbReference>
<dbReference type="Gene3D" id="3.30.70.600">
    <property type="entry name" value="Ribosomal protein S10 domain"/>
    <property type="match status" value="1"/>
</dbReference>
<dbReference type="InterPro" id="IPR027487">
    <property type="entry name" value="Ribosomal_mL48"/>
</dbReference>
<dbReference type="PANTHER" id="PTHR13473">
    <property type="entry name" value="MITOCHONDRIAL RIBOSOMAL PROTEIN L48"/>
    <property type="match status" value="1"/>
</dbReference>
<accession>A0ABM4IM51</accession>
<sequence length="385" mass="43533">MGRGKGRELAKGVGQKAFRHHLGGASLAGVLGLPRYSQVLPLDFAREDPMPGSSPSRIQGNPQDEQRRRMREREKEKRRERKRPDRISVGYCCRTGSRPFRQCFQTPWGRGLLRPSSSGKSTGHAAAKDERSTRKGGFGCGYPSATPPPCYRRLTLAWKERRPATGITRIDPDSIYDLQQVLCLRNDTIFKQGFSLLRFRTSGENPICSAGGILLTTNRHYRSKPTHGIGRYKHLVKPEEPKKKKGKVEVRPINLGTDYEYGALNIHLIAYDMALTESYTQYVHNLCNHLSIKVEESYAMPTKTMEVLQLQDQGNKMLLDSVLTTHERVVQISGLSATFAEIFLEIIQSNLPEGVKLSVREHTEEDFKGRFKARPELEELLAKLN</sequence>
<evidence type="ECO:0000313" key="6">
    <source>
        <dbReference type="RefSeq" id="XP_070328900.1"/>
    </source>
</evidence>
<name>A0ABM4IM51_ODOVR</name>
<protein>
    <submittedName>
        <fullName evidence="6">Large ribosomal subunit protein mL48</fullName>
    </submittedName>
</protein>
<dbReference type="Proteomes" id="UP001652640">
    <property type="component" value="Chromosome 10"/>
</dbReference>
<evidence type="ECO:0000259" key="4">
    <source>
        <dbReference type="SMART" id="SM01403"/>
    </source>
</evidence>
<evidence type="ECO:0000313" key="5">
    <source>
        <dbReference type="Proteomes" id="UP001652640"/>
    </source>
</evidence>
<evidence type="ECO:0000256" key="1">
    <source>
        <dbReference type="ARBA" id="ARBA00022980"/>
    </source>
</evidence>
<dbReference type="RefSeq" id="XP_070328900.1">
    <property type="nucleotide sequence ID" value="XM_070472799.1"/>
</dbReference>
<evidence type="ECO:0000256" key="3">
    <source>
        <dbReference type="SAM" id="MobiDB-lite"/>
    </source>
</evidence>
<proteinExistence type="predicted"/>
<reference evidence="6" key="2">
    <citation type="submission" date="2025-08" db="UniProtKB">
        <authorList>
            <consortium name="RefSeq"/>
        </authorList>
    </citation>
    <scope>IDENTIFICATION</scope>
    <source>
        <tissue evidence="6">Tongue muscle</tissue>
    </source>
</reference>
<dbReference type="SMART" id="SM01403">
    <property type="entry name" value="Ribosomal_S10"/>
    <property type="match status" value="1"/>
</dbReference>
<dbReference type="GeneID" id="110143193"/>
<gene>
    <name evidence="6" type="primary">MRPL48</name>
</gene>
<feature type="domain" description="Small ribosomal subunit protein uS10" evidence="4">
    <location>
        <begin position="265"/>
        <end position="360"/>
    </location>
</feature>
<organism evidence="5 6">
    <name type="scientific">Odocoileus virginianus</name>
    <name type="common">White-tailed deer</name>
    <dbReference type="NCBI Taxonomy" id="9874"/>
    <lineage>
        <taxon>Eukaryota</taxon>
        <taxon>Metazoa</taxon>
        <taxon>Chordata</taxon>
        <taxon>Craniata</taxon>
        <taxon>Vertebrata</taxon>
        <taxon>Euteleostomi</taxon>
        <taxon>Mammalia</taxon>
        <taxon>Eutheria</taxon>
        <taxon>Laurasiatheria</taxon>
        <taxon>Artiodactyla</taxon>
        <taxon>Ruminantia</taxon>
        <taxon>Pecora</taxon>
        <taxon>Cervidae</taxon>
        <taxon>Odocoileinae</taxon>
        <taxon>Odocoileus</taxon>
    </lineage>
</organism>
<evidence type="ECO:0000256" key="2">
    <source>
        <dbReference type="ARBA" id="ARBA00023274"/>
    </source>
</evidence>
<feature type="region of interest" description="Disordered" evidence="3">
    <location>
        <begin position="45"/>
        <end position="83"/>
    </location>
</feature>
<keyword evidence="2" id="KW-0687">Ribonucleoprotein</keyword>
<dbReference type="Pfam" id="PF00338">
    <property type="entry name" value="Ribosomal_S10"/>
    <property type="match status" value="1"/>
</dbReference>
<keyword evidence="5" id="KW-1185">Reference proteome</keyword>